<dbReference type="AlphaFoldDB" id="A0A1E8Q7M2"/>
<sequence>MPRRRGGPGDDRPVTLALSLVVALEAAGLIALAVVLAVSRRSLRTTRRALAQARHPEPRGPRRRRPPLGVAPLAVKTVLNTVQTADAVLRKGLGGQVRSSIEDLAGWARVERPSLGRVVSADGRVVLVFSDIEGSTQRNEALGDREWVRVLERHNALIDRLVADHRGYVVKNQGDGFMLAFAEPADAVRCCIAVQEALAADPERWDGIRVRMGVHVGTSVRRGEDLFGLDVAMASRVADLADGGEVVVSEAARAAVDDDAIRFAAPRTVELKGVRDAQTVYAVDLSAG</sequence>
<keyword evidence="3" id="KW-0472">Membrane</keyword>
<dbReference type="PANTHER" id="PTHR43081">
    <property type="entry name" value="ADENYLATE CYCLASE, TERMINAL-DIFFERENTIATION SPECIFIC-RELATED"/>
    <property type="match status" value="1"/>
</dbReference>
<proteinExistence type="inferred from homology"/>
<dbReference type="RefSeq" id="WP_070352337.1">
    <property type="nucleotide sequence ID" value="NZ_CP043474.1"/>
</dbReference>
<comment type="caution">
    <text evidence="5">The sequence shown here is derived from an EMBL/GenBank/DDBJ whole genome shotgun (WGS) entry which is preliminary data.</text>
</comment>
<dbReference type="GO" id="GO:0009190">
    <property type="term" value="P:cyclic nucleotide biosynthetic process"/>
    <property type="evidence" value="ECO:0007669"/>
    <property type="project" value="InterPro"/>
</dbReference>
<dbReference type="GO" id="GO:0004016">
    <property type="term" value="F:adenylate cyclase activity"/>
    <property type="evidence" value="ECO:0007669"/>
    <property type="project" value="UniProtKB-ARBA"/>
</dbReference>
<evidence type="ECO:0000256" key="3">
    <source>
        <dbReference type="SAM" id="Phobius"/>
    </source>
</evidence>
<dbReference type="OrthoDB" id="9801841at2"/>
<evidence type="ECO:0000256" key="1">
    <source>
        <dbReference type="ARBA" id="ARBA00005381"/>
    </source>
</evidence>
<dbReference type="InterPro" id="IPR001054">
    <property type="entry name" value="A/G_cyclase"/>
</dbReference>
<dbReference type="GO" id="GO:0035556">
    <property type="term" value="P:intracellular signal transduction"/>
    <property type="evidence" value="ECO:0007669"/>
    <property type="project" value="InterPro"/>
</dbReference>
<feature type="region of interest" description="Disordered" evidence="2">
    <location>
        <begin position="48"/>
        <end position="68"/>
    </location>
</feature>
<name>A0A1E8Q7M2_9MYCO</name>
<feature type="transmembrane region" description="Helical" evidence="3">
    <location>
        <begin position="16"/>
        <end position="38"/>
    </location>
</feature>
<organism evidence="5 6">
    <name type="scientific">Mycolicibacterium grossiae</name>
    <dbReference type="NCBI Taxonomy" id="1552759"/>
    <lineage>
        <taxon>Bacteria</taxon>
        <taxon>Bacillati</taxon>
        <taxon>Actinomycetota</taxon>
        <taxon>Actinomycetes</taxon>
        <taxon>Mycobacteriales</taxon>
        <taxon>Mycobacteriaceae</taxon>
        <taxon>Mycolicibacterium</taxon>
    </lineage>
</organism>
<dbReference type="PANTHER" id="PTHR43081:SF1">
    <property type="entry name" value="ADENYLATE CYCLASE, TERMINAL-DIFFERENTIATION SPECIFIC"/>
    <property type="match status" value="1"/>
</dbReference>
<gene>
    <name evidence="5" type="ORF">BEL07_06805</name>
</gene>
<accession>A0A1E8Q7M2</accession>
<dbReference type="InterPro" id="IPR029787">
    <property type="entry name" value="Nucleotide_cyclase"/>
</dbReference>
<dbReference type="Pfam" id="PF00211">
    <property type="entry name" value="Guanylate_cyc"/>
    <property type="match status" value="1"/>
</dbReference>
<dbReference type="EMBL" id="MCHX01000012">
    <property type="protein sequence ID" value="OFJ54455.1"/>
    <property type="molecule type" value="Genomic_DNA"/>
</dbReference>
<reference evidence="5 6" key="1">
    <citation type="submission" date="2016-09" db="EMBL/GenBank/DDBJ databases">
        <title>genome sequence of Mycobacterium sp. 739 SCH.</title>
        <authorList>
            <person name="Greninger A.L."/>
            <person name="Qin X."/>
            <person name="Jerome K."/>
            <person name="Vora S."/>
            <person name="Quinn K."/>
        </authorList>
    </citation>
    <scope>NUCLEOTIDE SEQUENCE [LARGE SCALE GENOMIC DNA]</scope>
    <source>
        <strain evidence="5 6">SCH</strain>
    </source>
</reference>
<dbReference type="PROSITE" id="PS50125">
    <property type="entry name" value="GUANYLATE_CYCLASE_2"/>
    <property type="match status" value="1"/>
</dbReference>
<comment type="similarity">
    <text evidence="1">Belongs to the adenylyl cyclase class-3 family.</text>
</comment>
<keyword evidence="6" id="KW-1185">Reference proteome</keyword>
<dbReference type="InterPro" id="IPR050697">
    <property type="entry name" value="Adenylyl/Guanylyl_Cyclase_3/4"/>
</dbReference>
<evidence type="ECO:0000259" key="4">
    <source>
        <dbReference type="PROSITE" id="PS50125"/>
    </source>
</evidence>
<evidence type="ECO:0000313" key="6">
    <source>
        <dbReference type="Proteomes" id="UP000178953"/>
    </source>
</evidence>
<keyword evidence="3" id="KW-0812">Transmembrane</keyword>
<dbReference type="CDD" id="cd07302">
    <property type="entry name" value="CHD"/>
    <property type="match status" value="1"/>
</dbReference>
<feature type="domain" description="Guanylate cyclase" evidence="4">
    <location>
        <begin position="126"/>
        <end position="238"/>
    </location>
</feature>
<dbReference type="SUPFAM" id="SSF55073">
    <property type="entry name" value="Nucleotide cyclase"/>
    <property type="match status" value="1"/>
</dbReference>
<protein>
    <submittedName>
        <fullName evidence="5">Adenylate/guanylate cyclase domain-containing protein</fullName>
    </submittedName>
</protein>
<dbReference type="Proteomes" id="UP000178953">
    <property type="component" value="Unassembled WGS sequence"/>
</dbReference>
<keyword evidence="3" id="KW-1133">Transmembrane helix</keyword>
<dbReference type="SMART" id="SM00044">
    <property type="entry name" value="CYCc"/>
    <property type="match status" value="1"/>
</dbReference>
<dbReference type="Gene3D" id="3.30.70.1230">
    <property type="entry name" value="Nucleotide cyclase"/>
    <property type="match status" value="1"/>
</dbReference>
<evidence type="ECO:0000313" key="5">
    <source>
        <dbReference type="EMBL" id="OFJ54455.1"/>
    </source>
</evidence>
<evidence type="ECO:0000256" key="2">
    <source>
        <dbReference type="SAM" id="MobiDB-lite"/>
    </source>
</evidence>